<dbReference type="InterPro" id="IPR036890">
    <property type="entry name" value="HATPase_C_sf"/>
</dbReference>
<keyword evidence="7" id="KW-0067">ATP-binding</keyword>
<evidence type="ECO:0000256" key="6">
    <source>
        <dbReference type="ARBA" id="ARBA00022777"/>
    </source>
</evidence>
<dbReference type="GO" id="GO:0016020">
    <property type="term" value="C:membrane"/>
    <property type="evidence" value="ECO:0007669"/>
    <property type="project" value="InterPro"/>
</dbReference>
<dbReference type="InterPro" id="IPR050482">
    <property type="entry name" value="Sensor_HK_TwoCompSys"/>
</dbReference>
<evidence type="ECO:0000256" key="9">
    <source>
        <dbReference type="SAM" id="Phobius"/>
    </source>
</evidence>
<keyword evidence="9" id="KW-0812">Transmembrane</keyword>
<dbReference type="eggNOG" id="COG4585">
    <property type="taxonomic scope" value="Bacteria"/>
</dbReference>
<evidence type="ECO:0000256" key="2">
    <source>
        <dbReference type="ARBA" id="ARBA00012438"/>
    </source>
</evidence>
<dbReference type="Proteomes" id="UP000183413">
    <property type="component" value="Unassembled WGS sequence"/>
</dbReference>
<accession>A0A1I5URW0</accession>
<keyword evidence="4" id="KW-0808">Transferase</keyword>
<dbReference type="AlphaFoldDB" id="A0A1I5URW0"/>
<name>A0A1I5URW0_9ACTN</name>
<dbReference type="GO" id="GO:0046983">
    <property type="term" value="F:protein dimerization activity"/>
    <property type="evidence" value="ECO:0007669"/>
    <property type="project" value="InterPro"/>
</dbReference>
<dbReference type="GO" id="GO:0005524">
    <property type="term" value="F:ATP binding"/>
    <property type="evidence" value="ECO:0007669"/>
    <property type="project" value="UniProtKB-KW"/>
</dbReference>
<evidence type="ECO:0000256" key="4">
    <source>
        <dbReference type="ARBA" id="ARBA00022679"/>
    </source>
</evidence>
<dbReference type="InParanoid" id="A0A1I5URW0"/>
<dbReference type="PANTHER" id="PTHR24421:SF10">
    <property type="entry name" value="NITRATE_NITRITE SENSOR PROTEIN NARQ"/>
    <property type="match status" value="1"/>
</dbReference>
<dbReference type="Pfam" id="PF07730">
    <property type="entry name" value="HisKA_3"/>
    <property type="match status" value="1"/>
</dbReference>
<keyword evidence="3" id="KW-0597">Phosphoprotein</keyword>
<evidence type="ECO:0000256" key="1">
    <source>
        <dbReference type="ARBA" id="ARBA00000085"/>
    </source>
</evidence>
<dbReference type="STRING" id="1993.SAMN04489713_12074"/>
<feature type="transmembrane region" description="Helical" evidence="9">
    <location>
        <begin position="23"/>
        <end position="42"/>
    </location>
</feature>
<reference evidence="11 12" key="1">
    <citation type="submission" date="2016-10" db="EMBL/GenBank/DDBJ databases">
        <authorList>
            <person name="de Groot N.N."/>
        </authorList>
    </citation>
    <scope>NUCLEOTIDE SEQUENCE [LARGE SCALE GENOMIC DNA]</scope>
    <source>
        <strain evidence="11 12">DSM 43067</strain>
    </source>
</reference>
<dbReference type="InterPro" id="IPR011712">
    <property type="entry name" value="Sig_transdc_His_kin_sub3_dim/P"/>
</dbReference>
<dbReference type="InterPro" id="IPR003594">
    <property type="entry name" value="HATPase_dom"/>
</dbReference>
<feature type="domain" description="Histidine kinase/HSP90-like ATPase" evidence="10">
    <location>
        <begin position="286"/>
        <end position="382"/>
    </location>
</feature>
<dbReference type="Pfam" id="PF02518">
    <property type="entry name" value="HATPase_c"/>
    <property type="match status" value="1"/>
</dbReference>
<keyword evidence="8" id="KW-0902">Two-component regulatory system</keyword>
<dbReference type="EC" id="2.7.13.3" evidence="2"/>
<feature type="transmembrane region" description="Helical" evidence="9">
    <location>
        <begin position="48"/>
        <end position="67"/>
    </location>
</feature>
<dbReference type="PANTHER" id="PTHR24421">
    <property type="entry name" value="NITRATE/NITRITE SENSOR PROTEIN NARX-RELATED"/>
    <property type="match status" value="1"/>
</dbReference>
<organism evidence="11 12">
    <name type="scientific">Actinomadura madurae</name>
    <dbReference type="NCBI Taxonomy" id="1993"/>
    <lineage>
        <taxon>Bacteria</taxon>
        <taxon>Bacillati</taxon>
        <taxon>Actinomycetota</taxon>
        <taxon>Actinomycetes</taxon>
        <taxon>Streptosporangiales</taxon>
        <taxon>Thermomonosporaceae</taxon>
        <taxon>Actinomadura</taxon>
    </lineage>
</organism>
<evidence type="ECO:0000256" key="5">
    <source>
        <dbReference type="ARBA" id="ARBA00022741"/>
    </source>
</evidence>
<evidence type="ECO:0000259" key="10">
    <source>
        <dbReference type="SMART" id="SM00387"/>
    </source>
</evidence>
<comment type="catalytic activity">
    <reaction evidence="1">
        <text>ATP + protein L-histidine = ADP + protein N-phospho-L-histidine.</text>
        <dbReference type="EC" id="2.7.13.3"/>
    </reaction>
</comment>
<dbReference type="CDD" id="cd16917">
    <property type="entry name" value="HATPase_UhpB-NarQ-NarX-like"/>
    <property type="match status" value="1"/>
</dbReference>
<keyword evidence="6 11" id="KW-0418">Kinase</keyword>
<evidence type="ECO:0000313" key="11">
    <source>
        <dbReference type="EMBL" id="SFP98034.1"/>
    </source>
</evidence>
<evidence type="ECO:0000256" key="3">
    <source>
        <dbReference type="ARBA" id="ARBA00022553"/>
    </source>
</evidence>
<feature type="transmembrane region" description="Helical" evidence="9">
    <location>
        <begin position="117"/>
        <end position="135"/>
    </location>
</feature>
<dbReference type="SUPFAM" id="SSF55874">
    <property type="entry name" value="ATPase domain of HSP90 chaperone/DNA topoisomerase II/histidine kinase"/>
    <property type="match status" value="1"/>
</dbReference>
<dbReference type="Gene3D" id="1.20.5.1930">
    <property type="match status" value="1"/>
</dbReference>
<gene>
    <name evidence="11" type="ORF">SAMN04489713_12074</name>
</gene>
<dbReference type="GO" id="GO:0000155">
    <property type="term" value="F:phosphorelay sensor kinase activity"/>
    <property type="evidence" value="ECO:0007669"/>
    <property type="project" value="InterPro"/>
</dbReference>
<keyword evidence="5" id="KW-0547">Nucleotide-binding</keyword>
<feature type="transmembrane region" description="Helical" evidence="9">
    <location>
        <begin position="96"/>
        <end position="112"/>
    </location>
</feature>
<dbReference type="SMART" id="SM00387">
    <property type="entry name" value="HATPase_c"/>
    <property type="match status" value="1"/>
</dbReference>
<feature type="transmembrane region" description="Helical" evidence="9">
    <location>
        <begin position="141"/>
        <end position="160"/>
    </location>
</feature>
<evidence type="ECO:0000313" key="12">
    <source>
        <dbReference type="Proteomes" id="UP000183413"/>
    </source>
</evidence>
<evidence type="ECO:0000256" key="7">
    <source>
        <dbReference type="ARBA" id="ARBA00022840"/>
    </source>
</evidence>
<keyword evidence="9" id="KW-1133">Transmembrane helix</keyword>
<dbReference type="Gene3D" id="3.30.565.10">
    <property type="entry name" value="Histidine kinase-like ATPase, C-terminal domain"/>
    <property type="match status" value="1"/>
</dbReference>
<keyword evidence="9" id="KW-0472">Membrane</keyword>
<proteinExistence type="predicted"/>
<keyword evidence="12" id="KW-1185">Reference proteome</keyword>
<evidence type="ECO:0000256" key="8">
    <source>
        <dbReference type="ARBA" id="ARBA00023012"/>
    </source>
</evidence>
<protein>
    <recommendedName>
        <fullName evidence="2">histidine kinase</fullName>
        <ecNumber evidence="2">2.7.13.3</ecNumber>
    </recommendedName>
</protein>
<dbReference type="EMBL" id="FOVH01000020">
    <property type="protein sequence ID" value="SFP98034.1"/>
    <property type="molecule type" value="Genomic_DNA"/>
</dbReference>
<sequence>MRRAYAGRMGGGGPLQRGRVRDAALAGGVLLVVSVSSLNSVIGAGDEPWPRTALGWALILLTCGALYFARRYPVTVAALSLVTTGLYYVASVHDGGLMIALIVALYMVAAGGRLQPAVVLAALTVICTGTGTLLGNEDVNGVALFMLTGWVVAMVALGWVRHSRLAYLREAERRAAGEERLRIARELHDVVGHHLSLINVQAGTSLHRFHRDPAQGEAALAAIKESSRDALRDLRATLGVLRQADEEAPTAPAPGLDALGDLIGSARSAGLTVHSRVTGAAAPPTEVGLAAYRIVQESLTNVSRHAAAAEVTVTVEHGPGEHGRGELLIEVADDGPGQAAAPGAGSGVDGMRERARALGGELTAGPGPHGGFLVRARLPYRNEVSAR</sequence>